<dbReference type="EMBL" id="JBBPDW010000015">
    <property type="protein sequence ID" value="KAK7546185.1"/>
    <property type="molecule type" value="Genomic_DNA"/>
</dbReference>
<comment type="caution">
    <text evidence="2">The sequence shown here is derived from an EMBL/GenBank/DDBJ whole genome shotgun (WGS) entry which is preliminary data.</text>
</comment>
<gene>
    <name evidence="2" type="ORF">IWX46DRAFT_580837</name>
</gene>
<reference evidence="2 3" key="1">
    <citation type="submission" date="2024-04" db="EMBL/GenBank/DDBJ databases">
        <title>Phyllosticta paracitricarpa is synonymous to the EU quarantine fungus P. citricarpa based on phylogenomic analyses.</title>
        <authorList>
            <consortium name="Lawrence Berkeley National Laboratory"/>
            <person name="Van Ingen-Buijs V.A."/>
            <person name="Van Westerhoven A.C."/>
            <person name="Haridas S."/>
            <person name="Skiadas P."/>
            <person name="Martin F."/>
            <person name="Groenewald J.Z."/>
            <person name="Crous P.W."/>
            <person name="Seidl M.F."/>
        </authorList>
    </citation>
    <scope>NUCLEOTIDE SEQUENCE [LARGE SCALE GENOMIC DNA]</scope>
    <source>
        <strain evidence="2 3">CBS 122670</strain>
    </source>
</reference>
<feature type="region of interest" description="Disordered" evidence="1">
    <location>
        <begin position="333"/>
        <end position="357"/>
    </location>
</feature>
<proteinExistence type="predicted"/>
<evidence type="ECO:0000313" key="2">
    <source>
        <dbReference type="EMBL" id="KAK7546185.1"/>
    </source>
</evidence>
<protein>
    <submittedName>
        <fullName evidence="2">Uncharacterized protein</fullName>
    </submittedName>
</protein>
<evidence type="ECO:0000256" key="1">
    <source>
        <dbReference type="SAM" id="MobiDB-lite"/>
    </source>
</evidence>
<feature type="region of interest" description="Disordered" evidence="1">
    <location>
        <begin position="1"/>
        <end position="54"/>
    </location>
</feature>
<evidence type="ECO:0000313" key="3">
    <source>
        <dbReference type="Proteomes" id="UP001365128"/>
    </source>
</evidence>
<keyword evidence="3" id="KW-1185">Reference proteome</keyword>
<name>A0ABR1MCZ2_9PEZI</name>
<accession>A0ABR1MCZ2</accession>
<feature type="compositionally biased region" description="Basic and acidic residues" evidence="1">
    <location>
        <begin position="1"/>
        <end position="10"/>
    </location>
</feature>
<sequence length="378" mass="42231">MSFEHGDDLIGSRVVRPRRDLIPKSRSVPPVSADENPRPSPPRRQNSKPELVPARSAVISSVECDQEDIIGKRWVPEDWDETKILRSKWAPPAPAPRISPNKSGTTTPNQYVNGAAAVSALDAPNHGVRTNAGQNNVKPKISTLRELDLERIRKLIARVSWKTQFLLHSQHMALTLPVPDPENRSSYLNPTTMFKLDFFEFYVLLERTLVQLLSFFHISVPKTKAEDGDTLRSKAFSAYGHSYHANVLAALDRRDNPLREILGAGDVRKHLETAKAFRNRWKDAENESEGHADAQAWREDIVKLSLEQMTGCIMDALEKGYLLCEEKEIGAKEAGSSPGDVLAAGPAIGDNHFEDDTMDLDDAPWEAVEDAMELEEVE</sequence>
<dbReference type="Proteomes" id="UP001365128">
    <property type="component" value="Unassembled WGS sequence"/>
</dbReference>
<organism evidence="2 3">
    <name type="scientific">Phyllosticta citricarpa</name>
    <dbReference type="NCBI Taxonomy" id="55181"/>
    <lineage>
        <taxon>Eukaryota</taxon>
        <taxon>Fungi</taxon>
        <taxon>Dikarya</taxon>
        <taxon>Ascomycota</taxon>
        <taxon>Pezizomycotina</taxon>
        <taxon>Dothideomycetes</taxon>
        <taxon>Dothideomycetes incertae sedis</taxon>
        <taxon>Botryosphaeriales</taxon>
        <taxon>Phyllostictaceae</taxon>
        <taxon>Phyllosticta</taxon>
    </lineage>
</organism>